<proteinExistence type="predicted"/>
<organism evidence="2 3">
    <name type="scientific">Pisciglobus halotolerans</name>
    <dbReference type="NCBI Taxonomy" id="745365"/>
    <lineage>
        <taxon>Bacteria</taxon>
        <taxon>Bacillati</taxon>
        <taxon>Bacillota</taxon>
        <taxon>Bacilli</taxon>
        <taxon>Lactobacillales</taxon>
        <taxon>Carnobacteriaceae</taxon>
    </lineage>
</organism>
<sequence length="73" mass="8271">MVSQPPNTNDGRQPIFNPESLKDAARSEEPEIDEEKTEAEKEEETRAEDFVSFGDPSKLEDVKEKTADDKEES</sequence>
<dbReference type="Proteomes" id="UP000198668">
    <property type="component" value="Unassembled WGS sequence"/>
</dbReference>
<feature type="compositionally biased region" description="Basic and acidic residues" evidence="1">
    <location>
        <begin position="20"/>
        <end position="29"/>
    </location>
</feature>
<feature type="compositionally biased region" description="Acidic residues" evidence="1">
    <location>
        <begin position="30"/>
        <end position="42"/>
    </location>
</feature>
<evidence type="ECO:0000313" key="3">
    <source>
        <dbReference type="Proteomes" id="UP000198668"/>
    </source>
</evidence>
<name>A0A1I3D2L7_9LACT</name>
<feature type="compositionally biased region" description="Basic and acidic residues" evidence="1">
    <location>
        <begin position="57"/>
        <end position="73"/>
    </location>
</feature>
<keyword evidence="3" id="KW-1185">Reference proteome</keyword>
<protein>
    <submittedName>
        <fullName evidence="2">Uncharacterized protein</fullName>
    </submittedName>
</protein>
<reference evidence="2 3" key="1">
    <citation type="submission" date="2016-10" db="EMBL/GenBank/DDBJ databases">
        <authorList>
            <person name="de Groot N.N."/>
        </authorList>
    </citation>
    <scope>NUCLEOTIDE SEQUENCE [LARGE SCALE GENOMIC DNA]</scope>
    <source>
        <strain evidence="2 3">DSM 27630</strain>
    </source>
</reference>
<feature type="compositionally biased region" description="Polar residues" evidence="1">
    <location>
        <begin position="1"/>
        <end position="11"/>
    </location>
</feature>
<evidence type="ECO:0000256" key="1">
    <source>
        <dbReference type="SAM" id="MobiDB-lite"/>
    </source>
</evidence>
<evidence type="ECO:0000313" key="2">
    <source>
        <dbReference type="EMBL" id="SFH81000.1"/>
    </source>
</evidence>
<dbReference type="RefSeq" id="WP_092093001.1">
    <property type="nucleotide sequence ID" value="NZ_FOQE01000027.1"/>
</dbReference>
<accession>A0A1I3D2L7</accession>
<dbReference type="EMBL" id="FOQE01000027">
    <property type="protein sequence ID" value="SFH81000.1"/>
    <property type="molecule type" value="Genomic_DNA"/>
</dbReference>
<feature type="region of interest" description="Disordered" evidence="1">
    <location>
        <begin position="1"/>
        <end position="73"/>
    </location>
</feature>
<gene>
    <name evidence="2" type="ORF">SAMN04489868_12722</name>
</gene>
<dbReference type="AlphaFoldDB" id="A0A1I3D2L7"/>